<evidence type="ECO:0000256" key="1">
    <source>
        <dbReference type="ARBA" id="ARBA00022723"/>
    </source>
</evidence>
<reference evidence="4 5" key="1">
    <citation type="submission" date="2023-03" db="EMBL/GenBank/DDBJ databases">
        <title>WGS of Methanotrichaceae archaeon Mx.</title>
        <authorList>
            <person name="Sorokin D.Y."/>
            <person name="Merkel A.Y."/>
        </authorList>
    </citation>
    <scope>NUCLEOTIDE SEQUENCE [LARGE SCALE GENOMIC DNA]</scope>
    <source>
        <strain evidence="4 5">Mx</strain>
    </source>
</reference>
<keyword evidence="5" id="KW-1185">Reference proteome</keyword>
<gene>
    <name evidence="4" type="ORF">P0O15_04130</name>
</gene>
<dbReference type="EMBL" id="JARFPK010000011">
    <property type="protein sequence ID" value="MDF0590360.1"/>
    <property type="molecule type" value="Genomic_DNA"/>
</dbReference>
<name>A0ABT5X6N7_9EURY</name>
<dbReference type="InterPro" id="IPR050197">
    <property type="entry name" value="Aldolase_class_II_sugar_metab"/>
</dbReference>
<dbReference type="Proteomes" id="UP001220010">
    <property type="component" value="Unassembled WGS sequence"/>
</dbReference>
<comment type="caution">
    <text evidence="4">The sequence shown here is derived from an EMBL/GenBank/DDBJ whole genome shotgun (WGS) entry which is preliminary data.</text>
</comment>
<dbReference type="SUPFAM" id="SSF53639">
    <property type="entry name" value="AraD/HMP-PK domain-like"/>
    <property type="match status" value="1"/>
</dbReference>
<dbReference type="Gene3D" id="3.40.225.10">
    <property type="entry name" value="Class II aldolase/adducin N-terminal domain"/>
    <property type="match status" value="1"/>
</dbReference>
<dbReference type="InterPro" id="IPR036409">
    <property type="entry name" value="Aldolase_II/adducin_N_sf"/>
</dbReference>
<dbReference type="InterPro" id="IPR001303">
    <property type="entry name" value="Aldolase_II/adducin_N"/>
</dbReference>
<feature type="domain" description="Class II aldolase/adducin N-terminal" evidence="3">
    <location>
        <begin position="14"/>
        <end position="186"/>
    </location>
</feature>
<evidence type="ECO:0000259" key="3">
    <source>
        <dbReference type="SMART" id="SM01007"/>
    </source>
</evidence>
<keyword evidence="2" id="KW-0456">Lyase</keyword>
<organism evidence="4 5">
    <name type="scientific">Candidatus Methanocrinis natronophilus</name>
    <dbReference type="NCBI Taxonomy" id="3033396"/>
    <lineage>
        <taxon>Archaea</taxon>
        <taxon>Methanobacteriati</taxon>
        <taxon>Methanobacteriota</taxon>
        <taxon>Stenosarchaea group</taxon>
        <taxon>Methanomicrobia</taxon>
        <taxon>Methanotrichales</taxon>
        <taxon>Methanotrichaceae</taxon>
        <taxon>Methanocrinis</taxon>
    </lineage>
</organism>
<keyword evidence="1" id="KW-0479">Metal-binding</keyword>
<protein>
    <submittedName>
        <fullName evidence="4">Aldolase</fullName>
    </submittedName>
</protein>
<dbReference type="SMART" id="SM01007">
    <property type="entry name" value="Aldolase_II"/>
    <property type="match status" value="1"/>
</dbReference>
<dbReference type="NCBIfam" id="NF006413">
    <property type="entry name" value="PRK08660.1"/>
    <property type="match status" value="1"/>
</dbReference>
<dbReference type="PANTHER" id="PTHR22789">
    <property type="entry name" value="FUCULOSE PHOSPHATE ALDOLASE"/>
    <property type="match status" value="1"/>
</dbReference>
<dbReference type="PANTHER" id="PTHR22789:SF0">
    <property type="entry name" value="3-OXO-TETRONATE 4-PHOSPHATE DECARBOXYLASE-RELATED"/>
    <property type="match status" value="1"/>
</dbReference>
<evidence type="ECO:0000256" key="2">
    <source>
        <dbReference type="ARBA" id="ARBA00023239"/>
    </source>
</evidence>
<evidence type="ECO:0000313" key="4">
    <source>
        <dbReference type="EMBL" id="MDF0590360.1"/>
    </source>
</evidence>
<evidence type="ECO:0000313" key="5">
    <source>
        <dbReference type="Proteomes" id="UP001220010"/>
    </source>
</evidence>
<sequence length="191" mass="20491">MDPREEIPKMDPREEISKYGRKLVASGLTYAHFGNISLLTDEKILITATGSMLDEIGEGGLIEVDHQAPCPEDALASCEAPVHRAIYERTKARAIIHTHSPYAVATSILEEGPFEPMDGEGARFLGTVPIVDGDMGSPELARSASSALILHRACIVRGHGVFAVGATLEEAYIVASMVEHSATIRRLVSVG</sequence>
<dbReference type="Pfam" id="PF00596">
    <property type="entry name" value="Aldolase_II"/>
    <property type="match status" value="1"/>
</dbReference>
<proteinExistence type="predicted"/>
<accession>A0ABT5X6N7</accession>